<dbReference type="Proteomes" id="UP000422221">
    <property type="component" value="Unassembled WGS sequence"/>
</dbReference>
<dbReference type="Pfam" id="PF08522">
    <property type="entry name" value="BT_3987-like_N"/>
    <property type="match status" value="1"/>
</dbReference>
<name>A0A7J4XI46_9BACE</name>
<reference evidence="3 4" key="1">
    <citation type="journal article" date="2019" name="Nat. Med.">
        <title>A library of human gut bacterial isolates paired with longitudinal multiomics data enables mechanistic microbiome research.</title>
        <authorList>
            <person name="Poyet M."/>
            <person name="Groussin M."/>
            <person name="Gibbons S.M."/>
            <person name="Avila-Pacheco J."/>
            <person name="Jiang X."/>
            <person name="Kearney S.M."/>
            <person name="Perrotta A.R."/>
            <person name="Berdy B."/>
            <person name="Zhao S."/>
            <person name="Lieberman T.D."/>
            <person name="Swanson P.K."/>
            <person name="Smith M."/>
            <person name="Roesemann S."/>
            <person name="Alexander J.E."/>
            <person name="Rich S.A."/>
            <person name="Livny J."/>
            <person name="Vlamakis H."/>
            <person name="Clish C."/>
            <person name="Bullock K."/>
            <person name="Deik A."/>
            <person name="Scott J."/>
            <person name="Pierce K.A."/>
            <person name="Xavier R.J."/>
            <person name="Alm E.J."/>
        </authorList>
    </citation>
    <scope>NUCLEOTIDE SEQUENCE [LARGE SCALE GENOMIC DNA]</scope>
    <source>
        <strain evidence="3 4">BIOML-A10</strain>
    </source>
</reference>
<dbReference type="RefSeq" id="WP_130058265.1">
    <property type="nucleotide sequence ID" value="NZ_RCXT01000003.1"/>
</dbReference>
<feature type="signal peptide" evidence="1">
    <location>
        <begin position="1"/>
        <end position="29"/>
    </location>
</feature>
<gene>
    <name evidence="3" type="ORF">F3F73_11965</name>
</gene>
<evidence type="ECO:0000259" key="2">
    <source>
        <dbReference type="Pfam" id="PF08522"/>
    </source>
</evidence>
<evidence type="ECO:0000313" key="3">
    <source>
        <dbReference type="EMBL" id="KAA3764569.1"/>
    </source>
</evidence>
<evidence type="ECO:0000313" key="4">
    <source>
        <dbReference type="Proteomes" id="UP000422221"/>
    </source>
</evidence>
<comment type="caution">
    <text evidence="3">The sequence shown here is derived from an EMBL/GenBank/DDBJ whole genome shotgun (WGS) entry which is preliminary data.</text>
</comment>
<accession>A0A7J4XI46</accession>
<organism evidence="3 4">
    <name type="scientific">Bacteroides salyersiae</name>
    <dbReference type="NCBI Taxonomy" id="291644"/>
    <lineage>
        <taxon>Bacteria</taxon>
        <taxon>Pseudomonadati</taxon>
        <taxon>Bacteroidota</taxon>
        <taxon>Bacteroidia</taxon>
        <taxon>Bacteroidales</taxon>
        <taxon>Bacteroidaceae</taxon>
        <taxon>Bacteroides</taxon>
    </lineage>
</organism>
<dbReference type="SUPFAM" id="SSF49899">
    <property type="entry name" value="Concanavalin A-like lectins/glucanases"/>
    <property type="match status" value="1"/>
</dbReference>
<protein>
    <submittedName>
        <fullName evidence="3">DUF1735 domain-containing protein</fullName>
    </submittedName>
</protein>
<feature type="chain" id="PRO_5029818819" evidence="1">
    <location>
        <begin position="30"/>
        <end position="420"/>
    </location>
</feature>
<dbReference type="EMBL" id="VWMK01000011">
    <property type="protein sequence ID" value="KAA3764569.1"/>
    <property type="molecule type" value="Genomic_DNA"/>
</dbReference>
<dbReference type="Gene3D" id="2.60.40.1740">
    <property type="entry name" value="hypothetical protein (bacova_03559)"/>
    <property type="match status" value="1"/>
</dbReference>
<dbReference type="GO" id="GO:0005975">
    <property type="term" value="P:carbohydrate metabolic process"/>
    <property type="evidence" value="ECO:0007669"/>
    <property type="project" value="UniProtKB-ARBA"/>
</dbReference>
<dbReference type="InterPro" id="IPR013728">
    <property type="entry name" value="BT_3987-like_N"/>
</dbReference>
<feature type="domain" description="BT-3987-like N-terminal" evidence="2">
    <location>
        <begin position="41"/>
        <end position="159"/>
    </location>
</feature>
<evidence type="ECO:0000256" key="1">
    <source>
        <dbReference type="SAM" id="SignalP"/>
    </source>
</evidence>
<sequence length="420" mass="46920">MKTKNTHRGFLAYASFVSLVTTLFLSVTACDNKDYSKNSPFDNTVYIDAAKVKDVANFTFNNLKETGQQELSAELAYPAEQDIDVNFQADPSLINNYNARLGTNYAMLDAKYYKFSTQHVVIPKGDINSEIVTIDFSDLTNLDIDTNFLLPVTIQQASGGMGLLEGSKTICYIVRRSSAITTAVNLEKNYFEVPGFDAGSPTADVVNNMTQLTYEAIIRINKFIMPPTEDISSIMGIEQYCLFRFGDSSFPRQQLQFAANEIKFPKADEGKSLQPGEWYHVAVTYDTEAKTAAIYVDGKLQSSIEDYGNGEPINLGKQTRGKDFMFQIGHSYGDPGDFVRPLNGEICEVRIWNVVRSQEEIYKNMYDVDPQTVGLKAYWKFNEGKGNNTVKDFTGNGNDAVAYATAIWPDGIEVTQKNKE</sequence>
<dbReference type="AlphaFoldDB" id="A0A7J4XI46"/>
<dbReference type="InterPro" id="IPR013320">
    <property type="entry name" value="ConA-like_dom_sf"/>
</dbReference>
<dbReference type="PROSITE" id="PS51257">
    <property type="entry name" value="PROKAR_LIPOPROTEIN"/>
    <property type="match status" value="1"/>
</dbReference>
<dbReference type="Gene3D" id="2.60.120.200">
    <property type="match status" value="1"/>
</dbReference>
<dbReference type="GO" id="GO:0004553">
    <property type="term" value="F:hydrolase activity, hydrolyzing O-glycosyl compounds"/>
    <property type="evidence" value="ECO:0007669"/>
    <property type="project" value="UniProtKB-ARBA"/>
</dbReference>
<dbReference type="Pfam" id="PF13385">
    <property type="entry name" value="Laminin_G_3"/>
    <property type="match status" value="1"/>
</dbReference>
<keyword evidence="1" id="KW-0732">Signal</keyword>
<proteinExistence type="predicted"/>